<keyword evidence="1" id="KW-1133">Transmembrane helix</keyword>
<accession>A0A932MMD6</accession>
<dbReference type="Proteomes" id="UP000782312">
    <property type="component" value="Unassembled WGS sequence"/>
</dbReference>
<keyword evidence="1" id="KW-0812">Transmembrane</keyword>
<name>A0A932MMD6_UNCTE</name>
<dbReference type="PANTHER" id="PTHR30188:SF3">
    <property type="entry name" value="ABC TRANSPORTER PERMEASE"/>
    <property type="match status" value="1"/>
</dbReference>
<feature type="transmembrane region" description="Helical" evidence="1">
    <location>
        <begin position="247"/>
        <end position="268"/>
    </location>
</feature>
<dbReference type="GO" id="GO:0043190">
    <property type="term" value="C:ATP-binding cassette (ABC) transporter complex"/>
    <property type="evidence" value="ECO:0007669"/>
    <property type="project" value="InterPro"/>
</dbReference>
<dbReference type="PANTHER" id="PTHR30188">
    <property type="entry name" value="ABC TRANSPORTER PERMEASE PROTEIN-RELATED"/>
    <property type="match status" value="1"/>
</dbReference>
<dbReference type="NCBIfam" id="TIGR00056">
    <property type="entry name" value="MlaE family lipid ABC transporter permease subunit"/>
    <property type="match status" value="1"/>
</dbReference>
<keyword evidence="1" id="KW-0472">Membrane</keyword>
<dbReference type="AlphaFoldDB" id="A0A932MMD6"/>
<feature type="transmembrane region" description="Helical" evidence="1">
    <location>
        <begin position="60"/>
        <end position="81"/>
    </location>
</feature>
<feature type="transmembrane region" description="Helical" evidence="1">
    <location>
        <begin position="151"/>
        <end position="171"/>
    </location>
</feature>
<organism evidence="2 3">
    <name type="scientific">Tectimicrobiota bacterium</name>
    <dbReference type="NCBI Taxonomy" id="2528274"/>
    <lineage>
        <taxon>Bacteria</taxon>
        <taxon>Pseudomonadati</taxon>
        <taxon>Nitrospinota/Tectimicrobiota group</taxon>
        <taxon>Candidatus Tectimicrobiota</taxon>
    </lineage>
</organism>
<dbReference type="EMBL" id="JACPUR010000024">
    <property type="protein sequence ID" value="MBI3128169.1"/>
    <property type="molecule type" value="Genomic_DNA"/>
</dbReference>
<dbReference type="InterPro" id="IPR003453">
    <property type="entry name" value="ABC_MlaE_roteobac"/>
</dbReference>
<feature type="transmembrane region" description="Helical" evidence="1">
    <location>
        <begin position="177"/>
        <end position="195"/>
    </location>
</feature>
<reference evidence="2" key="1">
    <citation type="submission" date="2020-07" db="EMBL/GenBank/DDBJ databases">
        <title>Huge and variable diversity of episymbiotic CPR bacteria and DPANN archaea in groundwater ecosystems.</title>
        <authorList>
            <person name="He C.Y."/>
            <person name="Keren R."/>
            <person name="Whittaker M."/>
            <person name="Farag I.F."/>
            <person name="Doudna J."/>
            <person name="Cate J.H.D."/>
            <person name="Banfield J.F."/>
        </authorList>
    </citation>
    <scope>NUCLEOTIDE SEQUENCE</scope>
    <source>
        <strain evidence="2">NC_groundwater_763_Ag_S-0.2um_68_21</strain>
    </source>
</reference>
<feature type="transmembrane region" description="Helical" evidence="1">
    <location>
        <begin position="215"/>
        <end position="232"/>
    </location>
</feature>
<proteinExistence type="inferred from homology"/>
<comment type="similarity">
    <text evidence="1">Belongs to the MlaE permease family.</text>
</comment>
<evidence type="ECO:0000313" key="2">
    <source>
        <dbReference type="EMBL" id="MBI3128169.1"/>
    </source>
</evidence>
<dbReference type="InterPro" id="IPR030802">
    <property type="entry name" value="Permease_MalE"/>
</dbReference>
<protein>
    <submittedName>
        <fullName evidence="2">ABC transporter permease</fullName>
    </submittedName>
</protein>
<comment type="caution">
    <text evidence="2">The sequence shown here is derived from an EMBL/GenBank/DDBJ whole genome shotgun (WGS) entry which is preliminary data.</text>
</comment>
<dbReference type="Pfam" id="PF02405">
    <property type="entry name" value="MlaE"/>
    <property type="match status" value="1"/>
</dbReference>
<evidence type="ECO:0000256" key="1">
    <source>
        <dbReference type="RuleBase" id="RU362044"/>
    </source>
</evidence>
<evidence type="ECO:0000313" key="3">
    <source>
        <dbReference type="Proteomes" id="UP000782312"/>
    </source>
</evidence>
<gene>
    <name evidence="2" type="ORF">HYZ11_11240</name>
</gene>
<dbReference type="GO" id="GO:0005548">
    <property type="term" value="F:phospholipid transporter activity"/>
    <property type="evidence" value="ECO:0007669"/>
    <property type="project" value="TreeGrafter"/>
</dbReference>
<sequence length="269" mass="28823">MPAPEDALAAMGRAAIHAADVARDVWGLLKDIVFWMFVAPWKRQRAGIRWESVIEQGVRIGWDAIPIVVLINFFIGMISALQSASLLKQFGQLLLIANAVALSMTRELGPLLTAVIVSGRSGSAFTAEIGSMKMAEEVDALSTMGLNPTRFLIVPRILAMAVAVPMLTLVADFMGIFGGWLIAVTVVDLGSWQYLRHTADAIDMGDVMRGLTKSCVFGGIIATVGCYLGVHVEGGAAGVGRSTTNSVVVSIFLVIFANLIFTAFFYVIE</sequence>